<feature type="compositionally biased region" description="Basic and acidic residues" evidence="5">
    <location>
        <begin position="32"/>
        <end position="43"/>
    </location>
</feature>
<evidence type="ECO:0000313" key="9">
    <source>
        <dbReference type="Proteomes" id="UP001164746"/>
    </source>
</evidence>
<dbReference type="Pfam" id="PF01490">
    <property type="entry name" value="Aa_trans"/>
    <property type="match status" value="1"/>
</dbReference>
<dbReference type="InterPro" id="IPR013057">
    <property type="entry name" value="AA_transpt_TM"/>
</dbReference>
<gene>
    <name evidence="8" type="ORF">MAR_013275</name>
</gene>
<evidence type="ECO:0000313" key="8">
    <source>
        <dbReference type="EMBL" id="WAR27571.1"/>
    </source>
</evidence>
<reference evidence="8" key="1">
    <citation type="submission" date="2022-11" db="EMBL/GenBank/DDBJ databases">
        <title>Centuries of genome instability and evolution in soft-shell clam transmissible cancer (bioRxiv).</title>
        <authorList>
            <person name="Hart S.F.M."/>
            <person name="Yonemitsu M.A."/>
            <person name="Giersch R.M."/>
            <person name="Beal B.F."/>
            <person name="Arriagada G."/>
            <person name="Davis B.W."/>
            <person name="Ostrander E.A."/>
            <person name="Goff S.P."/>
            <person name="Metzger M.J."/>
        </authorList>
    </citation>
    <scope>NUCLEOTIDE SEQUENCE</scope>
    <source>
        <strain evidence="8">MELC-2E11</strain>
        <tissue evidence="8">Siphon/mantle</tissue>
    </source>
</reference>
<feature type="region of interest" description="Disordered" evidence="5">
    <location>
        <begin position="1"/>
        <end position="57"/>
    </location>
</feature>
<evidence type="ECO:0000256" key="3">
    <source>
        <dbReference type="ARBA" id="ARBA00022989"/>
    </source>
</evidence>
<feature type="transmembrane region" description="Helical" evidence="6">
    <location>
        <begin position="243"/>
        <end position="261"/>
    </location>
</feature>
<sequence>MEKETENRSILDASEGQTYQTYGEFSGSIQNMKDDVMDQRDGPKASPGTDIELDEEGLSSSLKTTNTECIMHLLKGMLGTGILAMPVAYKNGGLWILVQAGIELTKRTGLTDLDYSDVMEQAFATNDRTRKWSKVARISVNVFLLITQFGFCCVYNVFIAENIQQVVEHAHDFSLNDKAYIAFVGLLVVPYVMIKSLKTLAPFSTVANLLNWFGIIVVIANLVQDLPDYKIRSPVGKLNTLPLFFGQAIYSFEGIGLVLPLHNKMRTPAAFPGMTGILTLGLTITICLYNVVGFYGYLKYGDDAKGSVTLNLPSDNWLYLSTKLMFAVALFISYGLMFYVPFNIIWPFLEKRYTARTKKELPKYAEYVCRWNVGIGATFRPSHLTDWCICKLFPRSYFSSTHTARHLSMQQNDMDFKYNNNFTWIFWFCCWNVFVFTGNIQDILKRLL</sequence>
<proteinExistence type="predicted"/>
<evidence type="ECO:0000256" key="2">
    <source>
        <dbReference type="ARBA" id="ARBA00022692"/>
    </source>
</evidence>
<feature type="transmembrane region" description="Helical" evidence="6">
    <location>
        <begin position="422"/>
        <end position="440"/>
    </location>
</feature>
<evidence type="ECO:0000259" key="7">
    <source>
        <dbReference type="Pfam" id="PF01490"/>
    </source>
</evidence>
<feature type="compositionally biased region" description="Polar residues" evidence="5">
    <location>
        <begin position="15"/>
        <end position="31"/>
    </location>
</feature>
<feature type="transmembrane region" description="Helical" evidence="6">
    <location>
        <begin position="178"/>
        <end position="194"/>
    </location>
</feature>
<evidence type="ECO:0000256" key="1">
    <source>
        <dbReference type="ARBA" id="ARBA00004141"/>
    </source>
</evidence>
<dbReference type="PANTHER" id="PTHR22950">
    <property type="entry name" value="AMINO ACID TRANSPORTER"/>
    <property type="match status" value="1"/>
</dbReference>
<protein>
    <submittedName>
        <fullName evidence="8">S36A1-like protein</fullName>
    </submittedName>
</protein>
<feature type="transmembrane region" description="Helical" evidence="6">
    <location>
        <begin position="206"/>
        <end position="223"/>
    </location>
</feature>
<evidence type="ECO:0000256" key="5">
    <source>
        <dbReference type="SAM" id="MobiDB-lite"/>
    </source>
</evidence>
<dbReference type="EMBL" id="CP111026">
    <property type="protein sequence ID" value="WAR27571.1"/>
    <property type="molecule type" value="Genomic_DNA"/>
</dbReference>
<keyword evidence="2 6" id="KW-0812">Transmembrane</keyword>
<name>A0ABY7G3D7_MYAAR</name>
<feature type="transmembrane region" description="Helical" evidence="6">
    <location>
        <begin position="138"/>
        <end position="158"/>
    </location>
</feature>
<dbReference type="Proteomes" id="UP001164746">
    <property type="component" value="Chromosome 15"/>
</dbReference>
<accession>A0ABY7G3D7</accession>
<feature type="domain" description="Amino acid transporter transmembrane" evidence="7">
    <location>
        <begin position="63"/>
        <end position="405"/>
    </location>
</feature>
<feature type="transmembrane region" description="Helical" evidence="6">
    <location>
        <begin position="324"/>
        <end position="349"/>
    </location>
</feature>
<keyword evidence="3 6" id="KW-1133">Transmembrane helix</keyword>
<feature type="transmembrane region" description="Helical" evidence="6">
    <location>
        <begin position="273"/>
        <end position="298"/>
    </location>
</feature>
<dbReference type="PANTHER" id="PTHR22950:SF349">
    <property type="entry name" value="AMINO ACID TRANSPORTER TRANSMEMBRANE DOMAIN-CONTAINING PROTEIN"/>
    <property type="match status" value="1"/>
</dbReference>
<comment type="subcellular location">
    <subcellularLocation>
        <location evidence="1">Membrane</location>
        <topology evidence="1">Multi-pass membrane protein</topology>
    </subcellularLocation>
</comment>
<keyword evidence="9" id="KW-1185">Reference proteome</keyword>
<organism evidence="8 9">
    <name type="scientific">Mya arenaria</name>
    <name type="common">Soft-shell clam</name>
    <dbReference type="NCBI Taxonomy" id="6604"/>
    <lineage>
        <taxon>Eukaryota</taxon>
        <taxon>Metazoa</taxon>
        <taxon>Spiralia</taxon>
        <taxon>Lophotrochozoa</taxon>
        <taxon>Mollusca</taxon>
        <taxon>Bivalvia</taxon>
        <taxon>Autobranchia</taxon>
        <taxon>Heteroconchia</taxon>
        <taxon>Euheterodonta</taxon>
        <taxon>Imparidentia</taxon>
        <taxon>Neoheterodontei</taxon>
        <taxon>Myida</taxon>
        <taxon>Myoidea</taxon>
        <taxon>Myidae</taxon>
        <taxon>Mya</taxon>
    </lineage>
</organism>
<keyword evidence="4 6" id="KW-0472">Membrane</keyword>
<evidence type="ECO:0000256" key="6">
    <source>
        <dbReference type="SAM" id="Phobius"/>
    </source>
</evidence>
<evidence type="ECO:0000256" key="4">
    <source>
        <dbReference type="ARBA" id="ARBA00023136"/>
    </source>
</evidence>